<dbReference type="Gene3D" id="4.10.220.110">
    <property type="match status" value="1"/>
</dbReference>
<dbReference type="Gene3D" id="3.55.50.10">
    <property type="entry name" value="Baseplate protein-like domains"/>
    <property type="match status" value="1"/>
</dbReference>
<sequence length="726" mass="81367">MANALYGAAAALLKLRDDPQHHRLLTIDFPRRDGPADTVILVNKLVAREEVSRDFQFDVELLSDKANIPLKQVMGKMVTISLVREDGSLRHFNGYVFEFRMIKADGGFVYYGMVLRPWLAFTTLRVNSMSFLHKNVIGITEATFDHYHDRDWNTRLLHKDPPIVCANQYNESDHNHLHRRWEELGLYTWYEHRADGHTLWIGDDSTRSASIDAGSKKINPAQIPFKSKSGSVEDDAIHSWQAVRELGSGKTTLTSFDYKNPRPQFASAGMTNTQGKVWLYERYENAGADGFKTYREGLALAECRMDEHEGRVQYFVAEGDSRWAQAGRAFKLGGHFSAEPGQRPRGEIGAVPIHKRAYLILSVLHTASNNYHAGRAAPSHYDNVFTCIRQSIRWRPGRGFNSVPCLVSGMQTATVVGPPDSEIHTDNYGRVKVQFHWDRLGKFDDASSPFLRVMSSWAGSNFGHISLPRVGQEVAIVFLNGNVDHPIIIGSVYNHHNMPPWQLPVNSTQSGILTRSTKKGDGSHANALRFEDKKDHEQLWLHAEKDQLTEVEHDEDKWVGNDRRKNIDRDETTNVKRDRTETVGHDEKINVGNNRTERVDHNEDIDIGGDRGEHVGGNEKVSIDGYKSETILLAKALSIGAAYQTTVGGLMNTTVALTQAEEVGMSKTVIVGMESLLQAGNEIKFVVGSSVITMTATRISLVADEIMIEGRKKVEVHGDDIDHNPG</sequence>
<evidence type="ECO:0000259" key="3">
    <source>
        <dbReference type="Pfam" id="PF22178"/>
    </source>
</evidence>
<dbReference type="NCBIfam" id="TIGR01646">
    <property type="entry name" value="vgr_GE"/>
    <property type="match status" value="1"/>
</dbReference>
<dbReference type="SUPFAM" id="SSF69349">
    <property type="entry name" value="Phage fibre proteins"/>
    <property type="match status" value="1"/>
</dbReference>
<organism evidence="4 5">
    <name type="scientific">Massilia glaciei</name>
    <dbReference type="NCBI Taxonomy" id="1524097"/>
    <lineage>
        <taxon>Bacteria</taxon>
        <taxon>Pseudomonadati</taxon>
        <taxon>Pseudomonadota</taxon>
        <taxon>Betaproteobacteria</taxon>
        <taxon>Burkholderiales</taxon>
        <taxon>Oxalobacteraceae</taxon>
        <taxon>Telluria group</taxon>
        <taxon>Massilia</taxon>
    </lineage>
</organism>
<accession>A0A2U2HIR6</accession>
<dbReference type="Pfam" id="PF05954">
    <property type="entry name" value="Phage_GPD"/>
    <property type="match status" value="1"/>
</dbReference>
<dbReference type="Pfam" id="PF04717">
    <property type="entry name" value="Phage_base_V"/>
    <property type="match status" value="1"/>
</dbReference>
<evidence type="ECO:0000256" key="1">
    <source>
        <dbReference type="ARBA" id="ARBA00005558"/>
    </source>
</evidence>
<name>A0A2U2HIR6_9BURK</name>
<dbReference type="AlphaFoldDB" id="A0A2U2HIR6"/>
<dbReference type="InterPro" id="IPR006533">
    <property type="entry name" value="T6SS_Vgr_RhsGE"/>
</dbReference>
<proteinExistence type="inferred from homology"/>
<gene>
    <name evidence="4" type="ORF">C7C56_015810</name>
</gene>
<protein>
    <submittedName>
        <fullName evidence="4">Type VI secretion system tip protein VgrG</fullName>
    </submittedName>
</protein>
<feature type="domain" description="Gp5/Type VI secretion system Vgr protein OB-fold" evidence="2">
    <location>
        <begin position="424"/>
        <end position="493"/>
    </location>
</feature>
<evidence type="ECO:0000259" key="2">
    <source>
        <dbReference type="Pfam" id="PF04717"/>
    </source>
</evidence>
<dbReference type="InterPro" id="IPR006531">
    <property type="entry name" value="Gp5/Vgr_OB"/>
</dbReference>
<dbReference type="SUPFAM" id="SSF69255">
    <property type="entry name" value="gp5 N-terminal domain-like"/>
    <property type="match status" value="1"/>
</dbReference>
<keyword evidence="5" id="KW-1185">Reference proteome</keyword>
<dbReference type="Gene3D" id="2.30.110.50">
    <property type="match status" value="1"/>
</dbReference>
<feature type="domain" description="Gp5/Type VI secretion system Vgr C-terminal trimerisation" evidence="3">
    <location>
        <begin position="510"/>
        <end position="623"/>
    </location>
</feature>
<dbReference type="SUPFAM" id="SSF69279">
    <property type="entry name" value="Phage tail proteins"/>
    <property type="match status" value="2"/>
</dbReference>
<reference evidence="4 5" key="1">
    <citation type="submission" date="2018-04" db="EMBL/GenBank/DDBJ databases">
        <title>Massilia violaceinigra sp. nov., a novel purple-pigmented bacterium isolated from Tianshan glacier, Xinjiang, China.</title>
        <authorList>
            <person name="Wang H."/>
        </authorList>
    </citation>
    <scope>NUCLEOTIDE SEQUENCE [LARGE SCALE GENOMIC DNA]</scope>
    <source>
        <strain evidence="4 5">B448-2</strain>
    </source>
</reference>
<dbReference type="RefSeq" id="WP_106758338.1">
    <property type="nucleotide sequence ID" value="NZ_PXWF02000242.1"/>
</dbReference>
<dbReference type="NCBIfam" id="TIGR03361">
    <property type="entry name" value="VI_Rhs_Vgr"/>
    <property type="match status" value="1"/>
</dbReference>
<dbReference type="EMBL" id="PXWF02000242">
    <property type="protein sequence ID" value="PWF46704.1"/>
    <property type="molecule type" value="Genomic_DNA"/>
</dbReference>
<evidence type="ECO:0000313" key="5">
    <source>
        <dbReference type="Proteomes" id="UP000241421"/>
    </source>
</evidence>
<evidence type="ECO:0000313" key="4">
    <source>
        <dbReference type="EMBL" id="PWF46704.1"/>
    </source>
</evidence>
<comment type="caution">
    <text evidence="4">The sequence shown here is derived from an EMBL/GenBank/DDBJ whole genome shotgun (WGS) entry which is preliminary data.</text>
</comment>
<dbReference type="Gene3D" id="2.40.50.230">
    <property type="entry name" value="Gp5 N-terminal domain"/>
    <property type="match status" value="1"/>
</dbReference>
<comment type="similarity">
    <text evidence="1">Belongs to the VgrG protein family.</text>
</comment>
<dbReference type="Pfam" id="PF22178">
    <property type="entry name" value="Gp5_trimer_C"/>
    <property type="match status" value="1"/>
</dbReference>
<dbReference type="InterPro" id="IPR054030">
    <property type="entry name" value="Gp5_Vgr_C"/>
</dbReference>
<dbReference type="Proteomes" id="UP000241421">
    <property type="component" value="Unassembled WGS sequence"/>
</dbReference>
<dbReference type="InterPro" id="IPR037026">
    <property type="entry name" value="Vgr_OB-fold_dom_sf"/>
</dbReference>
<dbReference type="OrthoDB" id="1907165at2"/>
<dbReference type="InterPro" id="IPR017847">
    <property type="entry name" value="T6SS_RhsGE_Vgr_subset"/>
</dbReference>